<accession>A0ABY7TH78</accession>
<dbReference type="Proteomes" id="UP001220395">
    <property type="component" value="Chromosome"/>
</dbReference>
<name>A0ABY7TH78_9SPHN</name>
<gene>
    <name evidence="2" type="ORF">PQ455_11245</name>
</gene>
<dbReference type="EMBL" id="CP117411">
    <property type="protein sequence ID" value="WCT72218.1"/>
    <property type="molecule type" value="Genomic_DNA"/>
</dbReference>
<keyword evidence="3" id="KW-1185">Reference proteome</keyword>
<keyword evidence="2" id="KW-0328">Glycosyltransferase</keyword>
<organism evidence="2 3">
    <name type="scientific">Sphingomonas naphthae</name>
    <dbReference type="NCBI Taxonomy" id="1813468"/>
    <lineage>
        <taxon>Bacteria</taxon>
        <taxon>Pseudomonadati</taxon>
        <taxon>Pseudomonadota</taxon>
        <taxon>Alphaproteobacteria</taxon>
        <taxon>Sphingomonadales</taxon>
        <taxon>Sphingomonadaceae</taxon>
        <taxon>Sphingomonas</taxon>
    </lineage>
</organism>
<protein>
    <submittedName>
        <fullName evidence="2">Glycosyltransferase</fullName>
        <ecNumber evidence="2">2.4.-.-</ecNumber>
    </submittedName>
</protein>
<dbReference type="InterPro" id="IPR028098">
    <property type="entry name" value="Glyco_trans_4-like_N"/>
</dbReference>
<dbReference type="SUPFAM" id="SSF53756">
    <property type="entry name" value="UDP-Glycosyltransferase/glycogen phosphorylase"/>
    <property type="match status" value="1"/>
</dbReference>
<dbReference type="Gene3D" id="3.40.50.2000">
    <property type="entry name" value="Glycogen Phosphorylase B"/>
    <property type="match status" value="2"/>
</dbReference>
<dbReference type="PANTHER" id="PTHR12526">
    <property type="entry name" value="GLYCOSYLTRANSFERASE"/>
    <property type="match status" value="1"/>
</dbReference>
<dbReference type="RefSeq" id="WP_273686172.1">
    <property type="nucleotide sequence ID" value="NZ_CP117411.1"/>
</dbReference>
<evidence type="ECO:0000259" key="1">
    <source>
        <dbReference type="Pfam" id="PF13579"/>
    </source>
</evidence>
<dbReference type="GO" id="GO:0016757">
    <property type="term" value="F:glycosyltransferase activity"/>
    <property type="evidence" value="ECO:0007669"/>
    <property type="project" value="UniProtKB-KW"/>
</dbReference>
<dbReference type="EC" id="2.4.-.-" evidence="2"/>
<evidence type="ECO:0000313" key="2">
    <source>
        <dbReference type="EMBL" id="WCT72218.1"/>
    </source>
</evidence>
<reference evidence="2 3" key="1">
    <citation type="submission" date="2023-02" db="EMBL/GenBank/DDBJ databases">
        <title>Genome sequence of Sphingomonas naphthae.</title>
        <authorList>
            <person name="Kim S."/>
            <person name="Heo J."/>
            <person name="Kwon S.-W."/>
        </authorList>
    </citation>
    <scope>NUCLEOTIDE SEQUENCE [LARGE SCALE GENOMIC DNA]</scope>
    <source>
        <strain evidence="2 3">KACC 18716</strain>
    </source>
</reference>
<evidence type="ECO:0000313" key="3">
    <source>
        <dbReference type="Proteomes" id="UP001220395"/>
    </source>
</evidence>
<dbReference type="Pfam" id="PF13579">
    <property type="entry name" value="Glyco_trans_4_4"/>
    <property type="match status" value="1"/>
</dbReference>
<feature type="domain" description="Glycosyltransferase subfamily 4-like N-terminal" evidence="1">
    <location>
        <begin position="21"/>
        <end position="173"/>
    </location>
</feature>
<dbReference type="PANTHER" id="PTHR12526:SF636">
    <property type="entry name" value="BLL3647 PROTEIN"/>
    <property type="match status" value="1"/>
</dbReference>
<dbReference type="Pfam" id="PF13692">
    <property type="entry name" value="Glyco_trans_1_4"/>
    <property type="match status" value="1"/>
</dbReference>
<sequence length="370" mass="38562">MSISEPRARSIALVLHDFPAGGTERIAIRLANHWAAAGRAVTILCGHAAGPALALVDPAVAIVPVDPPIPRSPTSRWRLGRALATMMPPGRFDILVAPGNFHLPVMLALRRAARHPLPPLLLKISNPVAPASGFAPLDRLAAMAARLAFRRIDHLVAMSPTLAEEAGRALGRRDITALAEPILPDAVPPPAPRPARRTLLVAGRLVPQKNVALAIDAFAALRRKDIDLVIVGDGAQRAMLEARAAASPAAGRIRFAGHVPDIAPFLAQATALLSPSRYEGYPAALIEALAAGVPVVTTRSSPAIDDMLRHPSFGRIATANAAALAEAIEATLAAGPVDPVAAAALLSHHRARVAAGHWLAHLDGIVAAAR</sequence>
<proteinExistence type="predicted"/>
<keyword evidence="2" id="KW-0808">Transferase</keyword>